<name>A0A0F6YKI0_9BACT</name>
<dbReference type="RefSeq" id="WP_053235552.1">
    <property type="nucleotide sequence ID" value="NZ_CP011125.1"/>
</dbReference>
<protein>
    <submittedName>
        <fullName evidence="1">Uncharacterized protein</fullName>
    </submittedName>
</protein>
<accession>A0A0F6YKI0</accession>
<organism evidence="1 2">
    <name type="scientific">Sandaracinus amylolyticus</name>
    <dbReference type="NCBI Taxonomy" id="927083"/>
    <lineage>
        <taxon>Bacteria</taxon>
        <taxon>Pseudomonadati</taxon>
        <taxon>Myxococcota</taxon>
        <taxon>Polyangia</taxon>
        <taxon>Polyangiales</taxon>
        <taxon>Sandaracinaceae</taxon>
        <taxon>Sandaracinus</taxon>
    </lineage>
</organism>
<dbReference type="Proteomes" id="UP000034883">
    <property type="component" value="Chromosome"/>
</dbReference>
<sequence length="184" mass="19774">MRLTVLVLVTLVACEAPASCPEGAIERPARADAIRARLATVLEGASLLRVHSGPICFADGPSVIDERTHAVVLDRALGEGEAAARLGHLLVHVRDGSPYREGPHCDVVVARALDAEARAHALELDLRRALSVAPDVLRYELEPAYWAAPPDERVALVRAYLEAHPDGAPGIDALASAYRQRCER</sequence>
<evidence type="ECO:0000313" key="1">
    <source>
        <dbReference type="EMBL" id="AKF08403.1"/>
    </source>
</evidence>
<proteinExistence type="predicted"/>
<dbReference type="AlphaFoldDB" id="A0A0F6YKI0"/>
<keyword evidence="2" id="KW-1185">Reference proteome</keyword>
<dbReference type="STRING" id="927083.DB32_005552"/>
<evidence type="ECO:0000313" key="2">
    <source>
        <dbReference type="Proteomes" id="UP000034883"/>
    </source>
</evidence>
<dbReference type="EMBL" id="CP011125">
    <property type="protein sequence ID" value="AKF08403.1"/>
    <property type="molecule type" value="Genomic_DNA"/>
</dbReference>
<gene>
    <name evidence="1" type="ORF">DB32_005552</name>
</gene>
<dbReference type="OrthoDB" id="5524808at2"/>
<dbReference type="KEGG" id="samy:DB32_005552"/>
<reference evidence="1 2" key="1">
    <citation type="submission" date="2015-03" db="EMBL/GenBank/DDBJ databases">
        <title>Genome assembly of Sandaracinus amylolyticus DSM 53668.</title>
        <authorList>
            <person name="Sharma G."/>
            <person name="Subramanian S."/>
        </authorList>
    </citation>
    <scope>NUCLEOTIDE SEQUENCE [LARGE SCALE GENOMIC DNA]</scope>
    <source>
        <strain evidence="1 2">DSM 53668</strain>
    </source>
</reference>